<dbReference type="SUPFAM" id="SSF56731">
    <property type="entry name" value="DNA primase core"/>
    <property type="match status" value="1"/>
</dbReference>
<name>A0A2N3PKD2_9HELI</name>
<dbReference type="CDD" id="cd01029">
    <property type="entry name" value="TOPRIM_primases"/>
    <property type="match status" value="1"/>
</dbReference>
<dbReference type="RefSeq" id="WP_101312993.1">
    <property type="nucleotide sequence ID" value="NZ_MBPJ01000022.1"/>
</dbReference>
<dbReference type="InterPro" id="IPR034154">
    <property type="entry name" value="TOPRIM_DnaG/twinkle"/>
</dbReference>
<accession>A0A2N3PKD2</accession>
<proteinExistence type="predicted"/>
<dbReference type="Proteomes" id="UP000233350">
    <property type="component" value="Unassembled WGS sequence"/>
</dbReference>
<comment type="caution">
    <text evidence="1">The sequence shown here is derived from an EMBL/GenBank/DDBJ whole genome shotgun (WGS) entry which is preliminary data.</text>
</comment>
<protein>
    <recommendedName>
        <fullName evidence="3">Toprim domain-containing protein</fullName>
    </recommendedName>
</protein>
<gene>
    <name evidence="1" type="ORF">BCM31_01290</name>
</gene>
<dbReference type="AlphaFoldDB" id="A0A2N3PKD2"/>
<dbReference type="OrthoDB" id="5351803at2"/>
<keyword evidence="2" id="KW-1185">Reference proteome</keyword>
<organism evidence="1 2">
    <name type="scientific">Helicobacter winghamensis</name>
    <dbReference type="NCBI Taxonomy" id="157268"/>
    <lineage>
        <taxon>Bacteria</taxon>
        <taxon>Pseudomonadati</taxon>
        <taxon>Campylobacterota</taxon>
        <taxon>Epsilonproteobacteria</taxon>
        <taxon>Campylobacterales</taxon>
        <taxon>Helicobacteraceae</taxon>
        <taxon>Helicobacter</taxon>
    </lineage>
</organism>
<dbReference type="Pfam" id="PF13155">
    <property type="entry name" value="Toprim_2"/>
    <property type="match status" value="1"/>
</dbReference>
<dbReference type="STRING" id="556267.HWAG_00683"/>
<sequence length="410" mass="47737">MQEKKINPYITNREIIKLPLHEILINNGYSIKKDKTSRNYIALTNKNGDSVLITQKSNGDYLYFNPNDEKDRGNIFNFAKNRGVAYEVLLNAEKKEISYSFNPSTQKDESAKEEVLKEYFEADTLNLKENVFTLKRLIESSILERFANDTLGLKNKNHNILSPTYTIKDSKYSTFIPIISGYIKYLNAPIQKDSKSIKQLCYGNKGLEMLKEKDTKLNTLTRVILTESMIDSLSLFEMHHKNNEKNFLLCSTNGVPTQSQFRVMEFLNKNLPKEAQIILGFDNDEKGREFSKKCLEFFKGREVRQSIPSFKDFNDDLFIAKALNIPLNSTLLEIKTELNAIANTIKRIRQTDNYLESAKDENYKRAEFLSHSLLFLERKISYKIPYTNYKQEAIKFLNHYQEMNKCNSKD</sequence>
<reference evidence="1 2" key="1">
    <citation type="submission" date="2016-07" db="EMBL/GenBank/DDBJ databases">
        <title>Detection of Helicobacter winghamensis from caecal content of red fox (Vulpes vulpes).</title>
        <authorList>
            <person name="Zanoni R.G."/>
            <person name="Florio D."/>
            <person name="Caffara M."/>
            <person name="Renzi M."/>
            <person name="Parisi A."/>
            <person name="Pasquali F."/>
            <person name="Manfreda G."/>
        </authorList>
    </citation>
    <scope>NUCLEOTIDE SEQUENCE [LARGE SCALE GENOMIC DNA]</scope>
    <source>
        <strain evidence="1 2">295_13</strain>
    </source>
</reference>
<dbReference type="Gene3D" id="3.40.1360.10">
    <property type="match status" value="1"/>
</dbReference>
<evidence type="ECO:0000313" key="1">
    <source>
        <dbReference type="EMBL" id="PKT81847.1"/>
    </source>
</evidence>
<dbReference type="EMBL" id="MBPK01000011">
    <property type="protein sequence ID" value="PKT81847.1"/>
    <property type="molecule type" value="Genomic_DNA"/>
</dbReference>
<evidence type="ECO:0000313" key="2">
    <source>
        <dbReference type="Proteomes" id="UP000233350"/>
    </source>
</evidence>
<evidence type="ECO:0008006" key="3">
    <source>
        <dbReference type="Google" id="ProtNLM"/>
    </source>
</evidence>